<evidence type="ECO:0000313" key="1">
    <source>
        <dbReference type="EMBL" id="KAJ7035163.1"/>
    </source>
</evidence>
<dbReference type="Proteomes" id="UP001218188">
    <property type="component" value="Unassembled WGS sequence"/>
</dbReference>
<reference evidence="1" key="1">
    <citation type="submission" date="2023-03" db="EMBL/GenBank/DDBJ databases">
        <title>Massive genome expansion in bonnet fungi (Mycena s.s.) driven by repeated elements and novel gene families across ecological guilds.</title>
        <authorList>
            <consortium name="Lawrence Berkeley National Laboratory"/>
            <person name="Harder C.B."/>
            <person name="Miyauchi S."/>
            <person name="Viragh M."/>
            <person name="Kuo A."/>
            <person name="Thoen E."/>
            <person name="Andreopoulos B."/>
            <person name="Lu D."/>
            <person name="Skrede I."/>
            <person name="Drula E."/>
            <person name="Henrissat B."/>
            <person name="Morin E."/>
            <person name="Kohler A."/>
            <person name="Barry K."/>
            <person name="LaButti K."/>
            <person name="Morin E."/>
            <person name="Salamov A."/>
            <person name="Lipzen A."/>
            <person name="Mereny Z."/>
            <person name="Hegedus B."/>
            <person name="Baldrian P."/>
            <person name="Stursova M."/>
            <person name="Weitz H."/>
            <person name="Taylor A."/>
            <person name="Grigoriev I.V."/>
            <person name="Nagy L.G."/>
            <person name="Martin F."/>
            <person name="Kauserud H."/>
        </authorList>
    </citation>
    <scope>NUCLEOTIDE SEQUENCE</scope>
    <source>
        <strain evidence="1">CBHHK200</strain>
    </source>
</reference>
<accession>A0AAD6SZI3</accession>
<organism evidence="1 2">
    <name type="scientific">Mycena alexandri</name>
    <dbReference type="NCBI Taxonomy" id="1745969"/>
    <lineage>
        <taxon>Eukaryota</taxon>
        <taxon>Fungi</taxon>
        <taxon>Dikarya</taxon>
        <taxon>Basidiomycota</taxon>
        <taxon>Agaricomycotina</taxon>
        <taxon>Agaricomycetes</taxon>
        <taxon>Agaricomycetidae</taxon>
        <taxon>Agaricales</taxon>
        <taxon>Marasmiineae</taxon>
        <taxon>Mycenaceae</taxon>
        <taxon>Mycena</taxon>
    </lineage>
</organism>
<sequence>MFPGSRNFTVAGGTFTNVTNNYVSAPYVPPDFRMIPMGDIDLQREIRVDEIRLDDTSGVAFRDPRSCVRRVFSAKVADGKVEMTVALYEGEAAEEEWRREISQYMAARHPHIIQLCGAASSGGIHATLFHGDLIPYTHFLDLYRNYPILTVYIHGYTSAQLSMAKDYFFRRFQKPLLEDYCTFWMRRSSGLLCAELLRPAPKEIDWTFRDKEMSAWEALASVSAPDQENKVIRCLSLRQYHEICRSKLSLSRHDGISTFTTVALGAVVLWAMADRFENCQELAYVRGVEVASTGWYPDGPEVFNMADGSARYTSHEVLGETFKSIFYVRKIDTWLSQANHIFHRLRVTDNFVDHVMVDRIRFSVRVLPSVGTPPGGYLFLCPQNEFQTGSSSFKWPDWSAYWSLDPLGVERLTAKEATSLGFPSLLFTTTIAGRSWDASVYTGLRQFHTAKGFDPESQEIARHLGCPMYTISSRTESPLVRDTIPLAEDSPDEEGVPFSEVRTARVLESTEPAKSHEPWISHTLNVVTNIQLALILFLLLCQVYEMVGESRE</sequence>
<gene>
    <name evidence="1" type="ORF">C8F04DRAFT_1099284</name>
</gene>
<keyword evidence="2" id="KW-1185">Reference proteome</keyword>
<evidence type="ECO:0000313" key="2">
    <source>
        <dbReference type="Proteomes" id="UP001218188"/>
    </source>
</evidence>
<dbReference type="AlphaFoldDB" id="A0AAD6SZI3"/>
<dbReference type="EMBL" id="JARJCM010000052">
    <property type="protein sequence ID" value="KAJ7035163.1"/>
    <property type="molecule type" value="Genomic_DNA"/>
</dbReference>
<name>A0AAD6SZI3_9AGAR</name>
<protein>
    <submittedName>
        <fullName evidence="1">Uncharacterized protein</fullName>
    </submittedName>
</protein>
<comment type="caution">
    <text evidence="1">The sequence shown here is derived from an EMBL/GenBank/DDBJ whole genome shotgun (WGS) entry which is preliminary data.</text>
</comment>
<proteinExistence type="predicted"/>